<evidence type="ECO:0000256" key="1">
    <source>
        <dbReference type="SAM" id="MobiDB-lite"/>
    </source>
</evidence>
<evidence type="ECO:0008006" key="4">
    <source>
        <dbReference type="Google" id="ProtNLM"/>
    </source>
</evidence>
<dbReference type="OrthoDB" id="9766750at2"/>
<reference evidence="3" key="1">
    <citation type="submission" date="2018-11" db="EMBL/GenBank/DDBJ databases">
        <title>Chitinophaga lutea sp.nov., isolate from arsenic contaminated soil.</title>
        <authorList>
            <person name="Zong Y."/>
        </authorList>
    </citation>
    <scope>NUCLEOTIDE SEQUENCE [LARGE SCALE GENOMIC DNA]</scope>
    <source>
        <strain evidence="3">YLT18</strain>
    </source>
</reference>
<gene>
    <name evidence="2" type="ORF">EG028_10245</name>
</gene>
<dbReference type="EMBL" id="RMBX01000005">
    <property type="protein sequence ID" value="RPD41060.1"/>
    <property type="molecule type" value="Genomic_DNA"/>
</dbReference>
<evidence type="ECO:0000313" key="3">
    <source>
        <dbReference type="Proteomes" id="UP000279089"/>
    </source>
</evidence>
<protein>
    <recommendedName>
        <fullName evidence="4">Helix-hairpin-helix domain-containing protein</fullName>
    </recommendedName>
</protein>
<dbReference type="SUPFAM" id="SSF47781">
    <property type="entry name" value="RuvA domain 2-like"/>
    <property type="match status" value="1"/>
</dbReference>
<dbReference type="InterPro" id="IPR010994">
    <property type="entry name" value="RuvA_2-like"/>
</dbReference>
<accession>A0A3N4MLX5</accession>
<organism evidence="2 3">
    <name type="scientific">Chitinophaga barathri</name>
    <dbReference type="NCBI Taxonomy" id="1647451"/>
    <lineage>
        <taxon>Bacteria</taxon>
        <taxon>Pseudomonadati</taxon>
        <taxon>Bacteroidota</taxon>
        <taxon>Chitinophagia</taxon>
        <taxon>Chitinophagales</taxon>
        <taxon>Chitinophagaceae</taxon>
        <taxon>Chitinophaga</taxon>
    </lineage>
</organism>
<dbReference type="AlphaFoldDB" id="A0A3N4MLX5"/>
<feature type="region of interest" description="Disordered" evidence="1">
    <location>
        <begin position="1"/>
        <end position="44"/>
    </location>
</feature>
<name>A0A3N4MLX5_9BACT</name>
<proteinExistence type="predicted"/>
<comment type="caution">
    <text evidence="2">The sequence shown here is derived from an EMBL/GenBank/DDBJ whole genome shotgun (WGS) entry which is preliminary data.</text>
</comment>
<sequence length="673" mass="76142">MLHGGWLSASGQEEEHPVEMRQEQSVSREMERTGEEQVQENDEQYQELASYARRKLNLNTADAAAMHGLGLLDGLQVDALLGYRKMLGPLVSIYELQAVPGFDLVLIRSILPYVEAGSGLEPYYTIKDYFRRGKHQLELRYSRVLELAEGYRRGGDEEVRYLGSPDKMLLRYRYRFGRYASWGLVMEKDAGEKWMKKGMPWLGDHVGFHLFLQRLGKVKTLALGDYTVNMGQGLIQWQGFAFGKTGAVMQVKRESEVLRPYASPGEFFFYRGAGMTWEKGNTSITGFVSARSLDGRLSRLEDSLSEGLYEEGTLASAGYHRTPSEIALRNAIRQYTAGTVLKWRARQGHLALNAIAHQYSHPLKKGEELYRLYAIAGQKVYNVSADHSFGWRNIHLFGETAVDGRGHPAVLQGLLAALSPKADLSLLYRYEHKAYRSMYGNSFGESSAVGNENGMYMGIQLKWGSKWLVAAYADVFRLPWLKYRVSAPAEGTDALLSLQWLPDKKSVLNVTYRYSQAPADVKEPPLKQRFVMNERRHHVSARAVLPVDERFTWNGRVQVAFGQGAESWLLYQQVQARLRKWKCSAGYTWFDTAETEGLYLAALGFPGDQSLSRFSGRGHNGYAQLLYQVSPVLTLWCRWQQSVYPGGKSNGTGLEEIGGERKTSLLLQVQFSW</sequence>
<dbReference type="Proteomes" id="UP000279089">
    <property type="component" value="Unassembled WGS sequence"/>
</dbReference>
<keyword evidence="3" id="KW-1185">Reference proteome</keyword>
<feature type="compositionally biased region" description="Basic and acidic residues" evidence="1">
    <location>
        <begin position="13"/>
        <end position="35"/>
    </location>
</feature>
<evidence type="ECO:0000313" key="2">
    <source>
        <dbReference type="EMBL" id="RPD41060.1"/>
    </source>
</evidence>